<evidence type="ECO:0000256" key="16">
    <source>
        <dbReference type="ARBA" id="ARBA00023170"/>
    </source>
</evidence>
<evidence type="ECO:0000256" key="20">
    <source>
        <dbReference type="PROSITE-ProRule" id="PRU10141"/>
    </source>
</evidence>
<evidence type="ECO:0000256" key="4">
    <source>
        <dbReference type="ARBA" id="ARBA00022536"/>
    </source>
</evidence>
<dbReference type="GO" id="GO:0004674">
    <property type="term" value="F:protein serine/threonine kinase activity"/>
    <property type="evidence" value="ECO:0007669"/>
    <property type="project" value="UniProtKB-KW"/>
</dbReference>
<dbReference type="PROSITE" id="PS00107">
    <property type="entry name" value="PROTEIN_KINASE_ATP"/>
    <property type="match status" value="1"/>
</dbReference>
<dbReference type="Gene3D" id="3.10.450.10">
    <property type="match status" value="1"/>
</dbReference>
<dbReference type="SUPFAM" id="SSF54403">
    <property type="entry name" value="Cystatin/monellin"/>
    <property type="match status" value="1"/>
</dbReference>
<evidence type="ECO:0000259" key="23">
    <source>
        <dbReference type="PROSITE" id="PS50927"/>
    </source>
</evidence>
<evidence type="ECO:0000256" key="12">
    <source>
        <dbReference type="ARBA" id="ARBA00022840"/>
    </source>
</evidence>
<dbReference type="Proteomes" id="UP000242715">
    <property type="component" value="Unassembled WGS sequence"/>
</dbReference>
<dbReference type="OrthoDB" id="5857966at2759"/>
<proteinExistence type="predicted"/>
<dbReference type="Gene3D" id="3.30.200.20">
    <property type="entry name" value="Phosphorylase Kinase, domain 1"/>
    <property type="match status" value="1"/>
</dbReference>
<keyword evidence="5" id="KW-0808">Transferase</keyword>
<dbReference type="Pfam" id="PF01453">
    <property type="entry name" value="B_lectin"/>
    <property type="match status" value="1"/>
</dbReference>
<dbReference type="EMBL" id="DF973190">
    <property type="protein sequence ID" value="GAU18831.1"/>
    <property type="molecule type" value="Genomic_DNA"/>
</dbReference>
<keyword evidence="7 21" id="KW-0812">Transmembrane</keyword>
<evidence type="ECO:0000256" key="5">
    <source>
        <dbReference type="ARBA" id="ARBA00022679"/>
    </source>
</evidence>
<keyword evidence="9" id="KW-0732">Signal</keyword>
<evidence type="ECO:0000256" key="18">
    <source>
        <dbReference type="ARBA" id="ARBA00047899"/>
    </source>
</evidence>
<dbReference type="EC" id="2.7.11.1" evidence="2"/>
<evidence type="ECO:0000313" key="25">
    <source>
        <dbReference type="Proteomes" id="UP000242715"/>
    </source>
</evidence>
<dbReference type="PANTHER" id="PTHR47976:SF64">
    <property type="entry name" value="RECEPTOR-LIKE SERINE_THREONINE-PROTEIN KINASE"/>
    <property type="match status" value="1"/>
</dbReference>
<comment type="catalytic activity">
    <reaction evidence="18">
        <text>L-threonyl-[protein] + ATP = O-phospho-L-threonyl-[protein] + ADP + H(+)</text>
        <dbReference type="Rhea" id="RHEA:46608"/>
        <dbReference type="Rhea" id="RHEA-COMP:11060"/>
        <dbReference type="Rhea" id="RHEA-COMP:11605"/>
        <dbReference type="ChEBI" id="CHEBI:15378"/>
        <dbReference type="ChEBI" id="CHEBI:30013"/>
        <dbReference type="ChEBI" id="CHEBI:30616"/>
        <dbReference type="ChEBI" id="CHEBI:61977"/>
        <dbReference type="ChEBI" id="CHEBI:456216"/>
        <dbReference type="EC" id="2.7.11.1"/>
    </reaction>
</comment>
<dbReference type="SUPFAM" id="SSF56112">
    <property type="entry name" value="Protein kinase-like (PK-like)"/>
    <property type="match status" value="1"/>
</dbReference>
<keyword evidence="25" id="KW-1185">Reference proteome</keyword>
<reference evidence="25" key="1">
    <citation type="journal article" date="2017" name="Front. Plant Sci.">
        <title>Climate Clever Clovers: New Paradigm to Reduce the Environmental Footprint of Ruminants by Breeding Low Methanogenic Forages Utilizing Haplotype Variation.</title>
        <authorList>
            <person name="Kaur P."/>
            <person name="Appels R."/>
            <person name="Bayer P.E."/>
            <person name="Keeble-Gagnere G."/>
            <person name="Wang J."/>
            <person name="Hirakawa H."/>
            <person name="Shirasawa K."/>
            <person name="Vercoe P."/>
            <person name="Stefanova K."/>
            <person name="Durmic Z."/>
            <person name="Nichols P."/>
            <person name="Revell C."/>
            <person name="Isobe S.N."/>
            <person name="Edwards D."/>
            <person name="Erskine W."/>
        </authorList>
    </citation>
    <scope>NUCLEOTIDE SEQUENCE [LARGE SCALE GENOMIC DNA]</scope>
    <source>
        <strain evidence="25">cv. Daliak</strain>
    </source>
</reference>
<evidence type="ECO:0000256" key="1">
    <source>
        <dbReference type="ARBA" id="ARBA00004479"/>
    </source>
</evidence>
<evidence type="ECO:0000256" key="6">
    <source>
        <dbReference type="ARBA" id="ARBA00022690"/>
    </source>
</evidence>
<keyword evidence="11" id="KW-0418">Kinase</keyword>
<dbReference type="SUPFAM" id="SSF51110">
    <property type="entry name" value="alpha-D-mannose-specific plant lectins"/>
    <property type="match status" value="1"/>
</dbReference>
<dbReference type="Gene3D" id="2.90.10.30">
    <property type="match status" value="1"/>
</dbReference>
<dbReference type="InterPro" id="IPR046350">
    <property type="entry name" value="Cystatin_sf"/>
</dbReference>
<evidence type="ECO:0000256" key="9">
    <source>
        <dbReference type="ARBA" id="ARBA00022729"/>
    </source>
</evidence>
<keyword evidence="3" id="KW-0723">Serine/threonine-protein kinase</keyword>
<dbReference type="InterPro" id="IPR000858">
    <property type="entry name" value="S_locus_glycoprot_dom"/>
</dbReference>
<dbReference type="CDD" id="cd00042">
    <property type="entry name" value="CY"/>
    <property type="match status" value="1"/>
</dbReference>
<keyword evidence="8" id="KW-0789">Thiol protease inhibitor</keyword>
<dbReference type="PROSITE" id="PS50927">
    <property type="entry name" value="BULB_LECTIN"/>
    <property type="match status" value="1"/>
</dbReference>
<evidence type="ECO:0000256" key="7">
    <source>
        <dbReference type="ARBA" id="ARBA00022692"/>
    </source>
</evidence>
<keyword evidence="4" id="KW-0245">EGF-like domain</keyword>
<dbReference type="Pfam" id="PF07714">
    <property type="entry name" value="PK_Tyr_Ser-Thr"/>
    <property type="match status" value="1"/>
</dbReference>
<organism evidence="24 25">
    <name type="scientific">Trifolium subterraneum</name>
    <name type="common">Subterranean clover</name>
    <dbReference type="NCBI Taxonomy" id="3900"/>
    <lineage>
        <taxon>Eukaryota</taxon>
        <taxon>Viridiplantae</taxon>
        <taxon>Streptophyta</taxon>
        <taxon>Embryophyta</taxon>
        <taxon>Tracheophyta</taxon>
        <taxon>Spermatophyta</taxon>
        <taxon>Magnoliopsida</taxon>
        <taxon>eudicotyledons</taxon>
        <taxon>Gunneridae</taxon>
        <taxon>Pentapetalae</taxon>
        <taxon>rosids</taxon>
        <taxon>fabids</taxon>
        <taxon>Fabales</taxon>
        <taxon>Fabaceae</taxon>
        <taxon>Papilionoideae</taxon>
        <taxon>50 kb inversion clade</taxon>
        <taxon>NPAAA clade</taxon>
        <taxon>Hologalegina</taxon>
        <taxon>IRL clade</taxon>
        <taxon>Trifolieae</taxon>
        <taxon>Trifolium</taxon>
    </lineage>
</organism>
<evidence type="ECO:0000256" key="3">
    <source>
        <dbReference type="ARBA" id="ARBA00022527"/>
    </source>
</evidence>
<keyword evidence="15" id="KW-1015">Disulfide bond</keyword>
<dbReference type="PANTHER" id="PTHR47976">
    <property type="entry name" value="G-TYPE LECTIN S-RECEPTOR-LIKE SERINE/THREONINE-PROTEIN KINASE SD2-5"/>
    <property type="match status" value="1"/>
</dbReference>
<evidence type="ECO:0000256" key="14">
    <source>
        <dbReference type="ARBA" id="ARBA00023136"/>
    </source>
</evidence>
<name>A0A2Z6LR08_TRISU</name>
<feature type="domain" description="Protein kinase" evidence="22">
    <location>
        <begin position="429"/>
        <end position="635"/>
    </location>
</feature>
<dbReference type="Pfam" id="PF00954">
    <property type="entry name" value="S_locus_glycop"/>
    <property type="match status" value="1"/>
</dbReference>
<evidence type="ECO:0000259" key="22">
    <source>
        <dbReference type="PROSITE" id="PS50011"/>
    </source>
</evidence>
<dbReference type="InterPro" id="IPR051343">
    <property type="entry name" value="G-type_lectin_kinases/EP1-like"/>
</dbReference>
<evidence type="ECO:0000256" key="17">
    <source>
        <dbReference type="ARBA" id="ARBA00023180"/>
    </source>
</evidence>
<evidence type="ECO:0000313" key="24">
    <source>
        <dbReference type="EMBL" id="GAU18831.1"/>
    </source>
</evidence>
<dbReference type="PROSITE" id="PS50011">
    <property type="entry name" value="PROTEIN_KINASE_DOM"/>
    <property type="match status" value="1"/>
</dbReference>
<evidence type="ECO:0000256" key="2">
    <source>
        <dbReference type="ARBA" id="ARBA00012513"/>
    </source>
</evidence>
<dbReference type="GO" id="GO:0005524">
    <property type="term" value="F:ATP binding"/>
    <property type="evidence" value="ECO:0007669"/>
    <property type="project" value="UniProtKB-UniRule"/>
</dbReference>
<dbReference type="FunFam" id="3.30.200.20:FF:000059">
    <property type="entry name" value="S-receptor-like serine/threonine-protein kinase"/>
    <property type="match status" value="1"/>
</dbReference>
<evidence type="ECO:0000256" key="19">
    <source>
        <dbReference type="ARBA" id="ARBA00048679"/>
    </source>
</evidence>
<dbReference type="GO" id="GO:0048544">
    <property type="term" value="P:recognition of pollen"/>
    <property type="evidence" value="ECO:0007669"/>
    <property type="project" value="InterPro"/>
</dbReference>
<keyword evidence="10 20" id="KW-0547">Nucleotide-binding</keyword>
<evidence type="ECO:0000256" key="11">
    <source>
        <dbReference type="ARBA" id="ARBA00022777"/>
    </source>
</evidence>
<dbReference type="InterPro" id="IPR011009">
    <property type="entry name" value="Kinase-like_dom_sf"/>
</dbReference>
<evidence type="ECO:0000256" key="8">
    <source>
        <dbReference type="ARBA" id="ARBA00022704"/>
    </source>
</evidence>
<dbReference type="InterPro" id="IPR000719">
    <property type="entry name" value="Prot_kinase_dom"/>
</dbReference>
<protein>
    <recommendedName>
        <fullName evidence="2">non-specific serine/threonine protein kinase</fullName>
        <ecNumber evidence="2">2.7.11.1</ecNumber>
    </recommendedName>
</protein>
<keyword evidence="14 21" id="KW-0472">Membrane</keyword>
<dbReference type="InterPro" id="IPR017441">
    <property type="entry name" value="Protein_kinase_ATP_BS"/>
</dbReference>
<dbReference type="GO" id="GO:0004869">
    <property type="term" value="F:cysteine-type endopeptidase inhibitor activity"/>
    <property type="evidence" value="ECO:0007669"/>
    <property type="project" value="UniProtKB-KW"/>
</dbReference>
<feature type="transmembrane region" description="Helical" evidence="21">
    <location>
        <begin position="370"/>
        <end position="393"/>
    </location>
</feature>
<dbReference type="InterPro" id="IPR000010">
    <property type="entry name" value="Cystatin_dom"/>
</dbReference>
<keyword evidence="13 21" id="KW-1133">Transmembrane helix</keyword>
<keyword evidence="16" id="KW-0675">Receptor</keyword>
<keyword evidence="17" id="KW-0325">Glycoprotein</keyword>
<keyword evidence="6" id="KW-0646">Protease inhibitor</keyword>
<dbReference type="InterPro" id="IPR001245">
    <property type="entry name" value="Ser-Thr/Tyr_kinase_cat_dom"/>
</dbReference>
<accession>A0A2Z6LR08</accession>
<evidence type="ECO:0000256" key="10">
    <source>
        <dbReference type="ARBA" id="ARBA00022741"/>
    </source>
</evidence>
<dbReference type="AlphaFoldDB" id="A0A2Z6LR08"/>
<sequence length="635" mass="71353">MVCKNSTKNIVCKFYPLPNGLFPLGIWSAKIPQKTLVWYKSLSVEPNSLLQLTSEGHLVITHPNGTISQTIDNIGGDSEAANSAHMQDDGNFVLKDSNLRTLWESFDSPPNTMLPGQTLKSNQILYSKGKGASNYSLGNFMLEMQGDGNLILKAHQFSDPSYWYTSTLVSNLNLVFNESNSLLYLANGNGNIVYSLTKGTPTPVKDYYHRATIDENGNFQQYVYHKRNGTKWERVWRAIDDPCKVDFVCGIYGLCTSPNNESVKCDCIQGYIPFDQEDVSKRCHPETVINYCSGPNVMNLKQNVFDDTDFQFYPDFALINDVDLESCKKSVMDDCNIIAATYNSSTSTCVMKRMPLLNARNSSSSKGQKALLKVMVAISATLACFFGALAAYYHPYAKRLTRRRKFLNATDIGINFREFTFDELHEATDGFSRILGKGSSGKVYRGTLIIDDAEIGIAVKKLEKKIEKSENEFMTELKIIGLTHHKNLVKLLGFCMENKHRVLVYELMPNGALSSLLFGQKGEKPQWSQRVEMALGIARDLLYLHIIDVNDPHIIDIANFAVTVYSKHTITICQSKLKLDKIIKGESQELAGGINYHLILSASRRLQGTYNYEAVVLEKPSEHFRNLTSFKLVHP</sequence>
<dbReference type="GO" id="GO:0016020">
    <property type="term" value="C:membrane"/>
    <property type="evidence" value="ECO:0007669"/>
    <property type="project" value="UniProtKB-SubCell"/>
</dbReference>
<feature type="domain" description="Bulb-type lectin" evidence="23">
    <location>
        <begin position="1"/>
        <end position="107"/>
    </location>
</feature>
<feature type="binding site" evidence="20">
    <location>
        <position position="461"/>
    </location>
    <ligand>
        <name>ATP</name>
        <dbReference type="ChEBI" id="CHEBI:30616"/>
    </ligand>
</feature>
<dbReference type="SMART" id="SM00108">
    <property type="entry name" value="B_lectin"/>
    <property type="match status" value="1"/>
</dbReference>
<comment type="subcellular location">
    <subcellularLocation>
        <location evidence="1">Membrane</location>
        <topology evidence="1">Single-pass type I membrane protein</topology>
    </subcellularLocation>
</comment>
<evidence type="ECO:0000256" key="13">
    <source>
        <dbReference type="ARBA" id="ARBA00022989"/>
    </source>
</evidence>
<dbReference type="Gene3D" id="2.90.10.10">
    <property type="entry name" value="Bulb-type lectin domain"/>
    <property type="match status" value="1"/>
</dbReference>
<evidence type="ECO:0000256" key="21">
    <source>
        <dbReference type="SAM" id="Phobius"/>
    </source>
</evidence>
<dbReference type="InterPro" id="IPR001480">
    <property type="entry name" value="Bulb-type_lectin_dom"/>
</dbReference>
<dbReference type="InterPro" id="IPR036426">
    <property type="entry name" value="Bulb-type_lectin_dom_sf"/>
</dbReference>
<comment type="catalytic activity">
    <reaction evidence="19">
        <text>L-seryl-[protein] + ATP = O-phospho-L-seryl-[protein] + ADP + H(+)</text>
        <dbReference type="Rhea" id="RHEA:17989"/>
        <dbReference type="Rhea" id="RHEA-COMP:9863"/>
        <dbReference type="Rhea" id="RHEA-COMP:11604"/>
        <dbReference type="ChEBI" id="CHEBI:15378"/>
        <dbReference type="ChEBI" id="CHEBI:29999"/>
        <dbReference type="ChEBI" id="CHEBI:30616"/>
        <dbReference type="ChEBI" id="CHEBI:83421"/>
        <dbReference type="ChEBI" id="CHEBI:456216"/>
        <dbReference type="EC" id="2.7.11.1"/>
    </reaction>
</comment>
<evidence type="ECO:0000256" key="15">
    <source>
        <dbReference type="ARBA" id="ARBA00023157"/>
    </source>
</evidence>
<gene>
    <name evidence="24" type="ORF">TSUD_228210</name>
</gene>
<keyword evidence="12 20" id="KW-0067">ATP-binding</keyword>